<dbReference type="EMBL" id="LGCK01000012">
    <property type="protein sequence ID" value="KPL71021.1"/>
    <property type="molecule type" value="Genomic_DNA"/>
</dbReference>
<dbReference type="AlphaFoldDB" id="A0A0P6WMD0"/>
<reference evidence="1 2" key="1">
    <citation type="submission" date="2015-07" db="EMBL/GenBank/DDBJ databases">
        <title>Genome sequence of Leptolinea tardivitalis DSM 16556.</title>
        <authorList>
            <person name="Hemp J."/>
            <person name="Ward L.M."/>
            <person name="Pace L.A."/>
            <person name="Fischer W.W."/>
        </authorList>
    </citation>
    <scope>NUCLEOTIDE SEQUENCE [LARGE SCALE GENOMIC DNA]</scope>
    <source>
        <strain evidence="1 2">YMTK-2</strain>
    </source>
</reference>
<dbReference type="OrthoDB" id="165360at2"/>
<name>A0A0P6WMD0_9CHLR</name>
<dbReference type="RefSeq" id="WP_062422748.1">
    <property type="nucleotide sequence ID" value="NZ_BBYA01000011.1"/>
</dbReference>
<organism evidence="1 2">
    <name type="scientific">Leptolinea tardivitalis</name>
    <dbReference type="NCBI Taxonomy" id="229920"/>
    <lineage>
        <taxon>Bacteria</taxon>
        <taxon>Bacillati</taxon>
        <taxon>Chloroflexota</taxon>
        <taxon>Anaerolineae</taxon>
        <taxon>Anaerolineales</taxon>
        <taxon>Anaerolineaceae</taxon>
        <taxon>Leptolinea</taxon>
    </lineage>
</organism>
<proteinExistence type="predicted"/>
<keyword evidence="2" id="KW-1185">Reference proteome</keyword>
<protein>
    <recommendedName>
        <fullName evidence="3">ABM domain-containing protein</fullName>
    </recommendedName>
</protein>
<evidence type="ECO:0000313" key="1">
    <source>
        <dbReference type="EMBL" id="KPL71021.1"/>
    </source>
</evidence>
<dbReference type="Proteomes" id="UP000050430">
    <property type="component" value="Unassembled WGS sequence"/>
</dbReference>
<gene>
    <name evidence="1" type="ORF">ADM99_12030</name>
</gene>
<sequence>MYLTILHGHVNKENWQVLEQSYAKKVKHPPEGLLQSMLIHCEEDRLEWKIITIWRSEEAYNQAKAQGIADTCVELFCDAGTTPERRHYHIVERFLRVAEE</sequence>
<comment type="caution">
    <text evidence="1">The sequence shown here is derived from an EMBL/GenBank/DDBJ whole genome shotgun (WGS) entry which is preliminary data.</text>
</comment>
<accession>A0A0P6WMD0</accession>
<evidence type="ECO:0008006" key="3">
    <source>
        <dbReference type="Google" id="ProtNLM"/>
    </source>
</evidence>
<evidence type="ECO:0000313" key="2">
    <source>
        <dbReference type="Proteomes" id="UP000050430"/>
    </source>
</evidence>